<dbReference type="NCBIfam" id="TIGR03505">
    <property type="entry name" value="FimV_core"/>
    <property type="match status" value="1"/>
</dbReference>
<feature type="compositionally biased region" description="Acidic residues" evidence="1">
    <location>
        <begin position="517"/>
        <end position="528"/>
    </location>
</feature>
<dbReference type="InterPro" id="IPR020011">
    <property type="entry name" value="FimV_C"/>
</dbReference>
<feature type="domain" description="FimV N-terminal" evidence="4">
    <location>
        <begin position="45"/>
        <end position="151"/>
    </location>
</feature>
<evidence type="ECO:0000256" key="1">
    <source>
        <dbReference type="SAM" id="MobiDB-lite"/>
    </source>
</evidence>
<dbReference type="Pfam" id="PF25800">
    <property type="entry name" value="FimV_N"/>
    <property type="match status" value="1"/>
</dbReference>
<feature type="region of interest" description="Disordered" evidence="1">
    <location>
        <begin position="466"/>
        <end position="538"/>
    </location>
</feature>
<evidence type="ECO:0000313" key="6">
    <source>
        <dbReference type="Proteomes" id="UP000292445"/>
    </source>
</evidence>
<feature type="compositionally biased region" description="Low complexity" evidence="1">
    <location>
        <begin position="368"/>
        <end position="417"/>
    </location>
</feature>
<evidence type="ECO:0000256" key="3">
    <source>
        <dbReference type="SAM" id="SignalP"/>
    </source>
</evidence>
<comment type="caution">
    <text evidence="5">The sequence shown here is derived from an EMBL/GenBank/DDBJ whole genome shotgun (WGS) entry which is preliminary data.</text>
</comment>
<keyword evidence="2" id="KW-1133">Transmembrane helix</keyword>
<dbReference type="EMBL" id="SGXC01000002">
    <property type="protein sequence ID" value="RZS80340.1"/>
    <property type="molecule type" value="Genomic_DNA"/>
</dbReference>
<feature type="region of interest" description="Disordered" evidence="1">
    <location>
        <begin position="353"/>
        <end position="420"/>
    </location>
</feature>
<keyword evidence="2" id="KW-0472">Membrane</keyword>
<evidence type="ECO:0000256" key="2">
    <source>
        <dbReference type="SAM" id="Phobius"/>
    </source>
</evidence>
<gene>
    <name evidence="5" type="ORF">EV675_2939</name>
</gene>
<dbReference type="RefSeq" id="WP_130358115.1">
    <property type="nucleotide sequence ID" value="NZ_SGXC01000002.1"/>
</dbReference>
<feature type="transmembrane region" description="Helical" evidence="2">
    <location>
        <begin position="435"/>
        <end position="454"/>
    </location>
</feature>
<feature type="region of interest" description="Disordered" evidence="1">
    <location>
        <begin position="550"/>
        <end position="572"/>
    </location>
</feature>
<feature type="compositionally biased region" description="Basic and acidic residues" evidence="1">
    <location>
        <begin position="308"/>
        <end position="328"/>
    </location>
</feature>
<name>A0A4Q7NBX1_9BURK</name>
<dbReference type="Proteomes" id="UP000292445">
    <property type="component" value="Unassembled WGS sequence"/>
</dbReference>
<dbReference type="InterPro" id="IPR020012">
    <property type="entry name" value="LysM_FimV"/>
</dbReference>
<dbReference type="InterPro" id="IPR057840">
    <property type="entry name" value="FimV_N"/>
</dbReference>
<proteinExistence type="predicted"/>
<dbReference type="OrthoDB" id="5298707at2"/>
<protein>
    <submittedName>
        <fullName evidence="5">FimV-like protein</fullName>
    </submittedName>
</protein>
<dbReference type="CDD" id="cd00118">
    <property type="entry name" value="LysM"/>
    <property type="match status" value="1"/>
</dbReference>
<dbReference type="Gene3D" id="1.20.58.2200">
    <property type="match status" value="1"/>
</dbReference>
<dbReference type="AlphaFoldDB" id="A0A4Q7NBX1"/>
<dbReference type="InterPro" id="IPR038440">
    <property type="entry name" value="FimV_C_sf"/>
</dbReference>
<sequence>MNGLSDRETGRPALIYKRPRAGGPSAGLLALGLAAGAVSAAQAADLGALKVLSASGEPLRAEITVNAATPQEAATLKAAVAPRDVYRQTQLEYSEALANLTLRIEDRPDGRKVVSIASAAPLDVHVLDLLVELTWNMGRFIRQYTFILDVPAPKAQAAETQSTPAALEVKPGDTLFGIAGRLKPEGASIYQTLAALLRANPQAFVDGNMNRLRAGASLSVPGADDVGAIDAAQAAALFASQAEAFEAYRQRVAGGARQVPAGAATGGAESRGDIASSAGSQAESGAKEGDALKLSSGGQETAAGGEQTTRDRLEEERDATARAMREAQERVEALQGNVEAMRGLLEAQNETLAKMEQQARDRAADAMGGQPAPAAGDTAARPDAAAPAAPAQAPGEPPTNAAVPAEPAEAAPAGAPETKPSLTASVADKVRDHSVAVLGAIVAVLAALLGAFALRRRSARAEQEEAREAARIEDENASEEADALPSAAGAPVNHLRDWDDIPPFPIPDELPPRVEGEPDDYPDDDEPEDAGRPAAVPKAAAAAFGLDLNLDAPAPAQDETGPASATGIDLDTDLDAPAGMAAKLDLAKAYADMGDRAGARELLEEVLRDGDADQRERARALLASW</sequence>
<feature type="chain" id="PRO_5021005044" evidence="3">
    <location>
        <begin position="44"/>
        <end position="625"/>
    </location>
</feature>
<dbReference type="InterPro" id="IPR036779">
    <property type="entry name" value="LysM_dom_sf"/>
</dbReference>
<feature type="signal peptide" evidence="3">
    <location>
        <begin position="1"/>
        <end position="43"/>
    </location>
</feature>
<reference evidence="5 6" key="1">
    <citation type="submission" date="2019-02" db="EMBL/GenBank/DDBJ databases">
        <title>Genomic Encyclopedia of Type Strains, Phase IV (KMG-IV): sequencing the most valuable type-strain genomes for metagenomic binning, comparative biology and taxonomic classification.</title>
        <authorList>
            <person name="Goeker M."/>
        </authorList>
    </citation>
    <scope>NUCLEOTIDE SEQUENCE [LARGE SCALE GENOMIC DNA]</scope>
    <source>
        <strain evidence="5 6">K24</strain>
    </source>
</reference>
<dbReference type="NCBIfam" id="TIGR03504">
    <property type="entry name" value="FimV_Cterm"/>
    <property type="match status" value="1"/>
</dbReference>
<feature type="compositionally biased region" description="Low complexity" evidence="1">
    <location>
        <begin position="275"/>
        <end position="284"/>
    </location>
</feature>
<dbReference type="InterPro" id="IPR018392">
    <property type="entry name" value="LysM"/>
</dbReference>
<feature type="region of interest" description="Disordered" evidence="1">
    <location>
        <begin position="260"/>
        <end position="328"/>
    </location>
</feature>
<evidence type="ECO:0000259" key="4">
    <source>
        <dbReference type="Pfam" id="PF25800"/>
    </source>
</evidence>
<accession>A0A4Q7NBX1</accession>
<keyword evidence="3" id="KW-0732">Signal</keyword>
<dbReference type="Gene3D" id="3.10.350.10">
    <property type="entry name" value="LysM domain"/>
    <property type="match status" value="1"/>
</dbReference>
<keyword evidence="2" id="KW-0812">Transmembrane</keyword>
<evidence type="ECO:0000313" key="5">
    <source>
        <dbReference type="EMBL" id="RZS80340.1"/>
    </source>
</evidence>
<organism evidence="5 6">
    <name type="scientific">Pigmentiphaga kullae</name>
    <dbReference type="NCBI Taxonomy" id="151784"/>
    <lineage>
        <taxon>Bacteria</taxon>
        <taxon>Pseudomonadati</taxon>
        <taxon>Pseudomonadota</taxon>
        <taxon>Betaproteobacteria</taxon>
        <taxon>Burkholderiales</taxon>
        <taxon>Alcaligenaceae</taxon>
        <taxon>Pigmentiphaga</taxon>
    </lineage>
</organism>
<keyword evidence="6" id="KW-1185">Reference proteome</keyword>